<dbReference type="SUPFAM" id="SSF52172">
    <property type="entry name" value="CheY-like"/>
    <property type="match status" value="1"/>
</dbReference>
<keyword evidence="6" id="KW-0238">DNA-binding</keyword>
<organism evidence="6 7">
    <name type="scientific">Ruminococcus gauvreauii</name>
    <dbReference type="NCBI Taxonomy" id="438033"/>
    <lineage>
        <taxon>Bacteria</taxon>
        <taxon>Bacillati</taxon>
        <taxon>Bacillota</taxon>
        <taxon>Clostridia</taxon>
        <taxon>Eubacteriales</taxon>
        <taxon>Oscillospiraceae</taxon>
        <taxon>Ruminococcus</taxon>
    </lineage>
</organism>
<dbReference type="CDD" id="cd00156">
    <property type="entry name" value="REC"/>
    <property type="match status" value="1"/>
</dbReference>
<dbReference type="SMART" id="SM00850">
    <property type="entry name" value="LytTR"/>
    <property type="match status" value="1"/>
</dbReference>
<evidence type="ECO:0000256" key="3">
    <source>
        <dbReference type="PROSITE-ProRule" id="PRU00169"/>
    </source>
</evidence>
<keyword evidence="3" id="KW-0597">Phosphoprotein</keyword>
<feature type="domain" description="Response regulatory" evidence="4">
    <location>
        <begin position="12"/>
        <end position="131"/>
    </location>
</feature>
<dbReference type="Pfam" id="PF00072">
    <property type="entry name" value="Response_reg"/>
    <property type="match status" value="1"/>
</dbReference>
<dbReference type="Gene3D" id="3.40.50.2300">
    <property type="match status" value="1"/>
</dbReference>
<dbReference type="InterPro" id="IPR001789">
    <property type="entry name" value="Sig_transdc_resp-reg_receiver"/>
</dbReference>
<feature type="domain" description="HTH LytTR-type" evidence="5">
    <location>
        <begin position="148"/>
        <end position="241"/>
    </location>
</feature>
<comment type="function">
    <text evidence="2">May play the central regulatory role in sporulation. It may be an element of the effector pathway responsible for the activation of sporulation genes in response to nutritional stress. Spo0A may act in concert with spo0H (a sigma factor) to control the expression of some genes that are critical to the sporulation process.</text>
</comment>
<dbReference type="InterPro" id="IPR007492">
    <property type="entry name" value="LytTR_DNA-bd_dom"/>
</dbReference>
<proteinExistence type="predicted"/>
<protein>
    <recommendedName>
        <fullName evidence="1">Stage 0 sporulation protein A homolog</fullName>
    </recommendedName>
</protein>
<accession>A0ABY5VJK4</accession>
<dbReference type="Gene3D" id="2.40.50.1020">
    <property type="entry name" value="LytTr DNA-binding domain"/>
    <property type="match status" value="1"/>
</dbReference>
<dbReference type="Pfam" id="PF04397">
    <property type="entry name" value="LytTR"/>
    <property type="match status" value="1"/>
</dbReference>
<dbReference type="PANTHER" id="PTHR37299:SF1">
    <property type="entry name" value="STAGE 0 SPORULATION PROTEIN A HOMOLOG"/>
    <property type="match status" value="1"/>
</dbReference>
<dbReference type="InterPro" id="IPR011006">
    <property type="entry name" value="CheY-like_superfamily"/>
</dbReference>
<dbReference type="PANTHER" id="PTHR37299">
    <property type="entry name" value="TRANSCRIPTIONAL REGULATOR-RELATED"/>
    <property type="match status" value="1"/>
</dbReference>
<evidence type="ECO:0000313" key="6">
    <source>
        <dbReference type="EMBL" id="UWP60522.1"/>
    </source>
</evidence>
<name>A0ABY5VJK4_9FIRM</name>
<keyword evidence="7" id="KW-1185">Reference proteome</keyword>
<dbReference type="RefSeq" id="WP_083963464.1">
    <property type="nucleotide sequence ID" value="NZ_CABLBR010000031.1"/>
</dbReference>
<dbReference type="PROSITE" id="PS50930">
    <property type="entry name" value="HTH_LYTTR"/>
    <property type="match status" value="1"/>
</dbReference>
<evidence type="ECO:0000256" key="2">
    <source>
        <dbReference type="ARBA" id="ARBA00024867"/>
    </source>
</evidence>
<dbReference type="EMBL" id="CP102290">
    <property type="protein sequence ID" value="UWP60522.1"/>
    <property type="molecule type" value="Genomic_DNA"/>
</dbReference>
<evidence type="ECO:0000313" key="7">
    <source>
        <dbReference type="Proteomes" id="UP001060164"/>
    </source>
</evidence>
<dbReference type="InterPro" id="IPR046947">
    <property type="entry name" value="LytR-like"/>
</dbReference>
<evidence type="ECO:0000259" key="5">
    <source>
        <dbReference type="PROSITE" id="PS50930"/>
    </source>
</evidence>
<dbReference type="GO" id="GO:0003677">
    <property type="term" value="F:DNA binding"/>
    <property type="evidence" value="ECO:0007669"/>
    <property type="project" value="UniProtKB-KW"/>
</dbReference>
<reference evidence="6" key="1">
    <citation type="journal article" date="2022" name="Cell">
        <title>Design, construction, and in vivo augmentation of a complex gut microbiome.</title>
        <authorList>
            <person name="Cheng A.G."/>
            <person name="Ho P.Y."/>
            <person name="Aranda-Diaz A."/>
            <person name="Jain S."/>
            <person name="Yu F.B."/>
            <person name="Meng X."/>
            <person name="Wang M."/>
            <person name="Iakiviak M."/>
            <person name="Nagashima K."/>
            <person name="Zhao A."/>
            <person name="Murugkar P."/>
            <person name="Patil A."/>
            <person name="Atabakhsh K."/>
            <person name="Weakley A."/>
            <person name="Yan J."/>
            <person name="Brumbaugh A.R."/>
            <person name="Higginbottom S."/>
            <person name="Dimas A."/>
            <person name="Shiver A.L."/>
            <person name="Deutschbauer A."/>
            <person name="Neff N."/>
            <person name="Sonnenburg J.L."/>
            <person name="Huang K.C."/>
            <person name="Fischbach M.A."/>
        </authorList>
    </citation>
    <scope>NUCLEOTIDE SEQUENCE</scope>
    <source>
        <strain evidence="6">DSM 19829</strain>
    </source>
</reference>
<gene>
    <name evidence="6" type="ORF">NQ502_05655</name>
</gene>
<evidence type="ECO:0000259" key="4">
    <source>
        <dbReference type="PROSITE" id="PS50110"/>
    </source>
</evidence>
<sequence>MVKCGRKKSVIRVAIVDDNETFLKQAESIVKKCLTEKGMEYEIKLYNTPGNLAWDLEERTYFDVFLIDIEMPGINGLELAQKIRLKYLQPYLVFITSHMEYSVEGYEYNAYRYILKENMEEKLPPALGIMLEDLKTRVQRQYIIEASSKIVKINYENILYFQVKGKYTYFHTSDDVIRERITLKNAYQKLAAEEFIYIDKSNIVNLHHVMGLEGQSAIMRNGERLPVSVPQLREVKQAISSYWGKS</sequence>
<dbReference type="Proteomes" id="UP001060164">
    <property type="component" value="Chromosome"/>
</dbReference>
<feature type="modified residue" description="4-aspartylphosphate" evidence="3">
    <location>
        <position position="68"/>
    </location>
</feature>
<dbReference type="SMART" id="SM00448">
    <property type="entry name" value="REC"/>
    <property type="match status" value="1"/>
</dbReference>
<evidence type="ECO:0000256" key="1">
    <source>
        <dbReference type="ARBA" id="ARBA00018672"/>
    </source>
</evidence>
<dbReference type="PROSITE" id="PS50110">
    <property type="entry name" value="RESPONSE_REGULATORY"/>
    <property type="match status" value="1"/>
</dbReference>